<feature type="compositionally biased region" description="Acidic residues" evidence="1">
    <location>
        <begin position="278"/>
        <end position="292"/>
    </location>
</feature>
<name>A0A3P8UL61_CYNSE</name>
<evidence type="ECO:0000313" key="6">
    <source>
        <dbReference type="Proteomes" id="UP000265120"/>
    </source>
</evidence>
<evidence type="ECO:0000256" key="1">
    <source>
        <dbReference type="SAM" id="MobiDB-lite"/>
    </source>
</evidence>
<dbReference type="GO" id="GO:0001525">
    <property type="term" value="P:angiogenesis"/>
    <property type="evidence" value="ECO:0007669"/>
    <property type="project" value="TreeGrafter"/>
</dbReference>
<dbReference type="Gene3D" id="2.60.200.20">
    <property type="match status" value="1"/>
</dbReference>
<reference evidence="5" key="2">
    <citation type="submission" date="2025-08" db="UniProtKB">
        <authorList>
            <consortium name="Ensembl"/>
        </authorList>
    </citation>
    <scope>IDENTIFICATION</scope>
</reference>
<dbReference type="InterPro" id="IPR008984">
    <property type="entry name" value="SMAD_FHA_dom_sf"/>
</dbReference>
<dbReference type="Proteomes" id="UP000265120">
    <property type="component" value="Chromosome 8"/>
</dbReference>
<dbReference type="SUPFAM" id="SSF54236">
    <property type="entry name" value="Ubiquitin-like"/>
    <property type="match status" value="1"/>
</dbReference>
<dbReference type="Ensembl" id="ENSCSET00000002629.1">
    <property type="protein sequence ID" value="ENSCSEP00000002589.1"/>
    <property type="gene ID" value="ENSCSEG00000001573.1"/>
</dbReference>
<feature type="compositionally biased region" description="Basic and acidic residues" evidence="1">
    <location>
        <begin position="221"/>
        <end position="234"/>
    </location>
</feature>
<dbReference type="PROSITE" id="PS50200">
    <property type="entry name" value="RA"/>
    <property type="match status" value="1"/>
</dbReference>
<dbReference type="AlphaFoldDB" id="A0A3P8UL61"/>
<evidence type="ECO:0000256" key="2">
    <source>
        <dbReference type="SAM" id="SignalP"/>
    </source>
</evidence>
<feature type="compositionally biased region" description="Basic and acidic residues" evidence="1">
    <location>
        <begin position="244"/>
        <end position="253"/>
    </location>
</feature>
<dbReference type="InterPro" id="IPR029071">
    <property type="entry name" value="Ubiquitin-like_domsf"/>
</dbReference>
<dbReference type="PROSITE" id="PS51126">
    <property type="entry name" value="DILUTE"/>
    <property type="match status" value="1"/>
</dbReference>
<feature type="domain" description="Dilute" evidence="4">
    <location>
        <begin position="591"/>
        <end position="790"/>
    </location>
</feature>
<dbReference type="GeneTree" id="ENSGT00940000164726"/>
<feature type="region of interest" description="Disordered" evidence="1">
    <location>
        <begin position="780"/>
        <end position="799"/>
    </location>
</feature>
<dbReference type="GO" id="GO:0005911">
    <property type="term" value="C:cell-cell junction"/>
    <property type="evidence" value="ECO:0007669"/>
    <property type="project" value="TreeGrafter"/>
</dbReference>
<keyword evidence="6" id="KW-1185">Reference proteome</keyword>
<evidence type="ECO:0000313" key="5">
    <source>
        <dbReference type="Ensembl" id="ENSCSEP00000002589.1"/>
    </source>
</evidence>
<dbReference type="SMART" id="SM01132">
    <property type="entry name" value="DIL"/>
    <property type="match status" value="1"/>
</dbReference>
<reference evidence="5 6" key="1">
    <citation type="journal article" date="2014" name="Nat. Genet.">
        <title>Whole-genome sequence of a flatfish provides insights into ZW sex chromosome evolution and adaptation to a benthic lifestyle.</title>
        <authorList>
            <person name="Chen S."/>
            <person name="Zhang G."/>
            <person name="Shao C."/>
            <person name="Huang Q."/>
            <person name="Liu G."/>
            <person name="Zhang P."/>
            <person name="Song W."/>
            <person name="An N."/>
            <person name="Chalopin D."/>
            <person name="Volff J.N."/>
            <person name="Hong Y."/>
            <person name="Li Q."/>
            <person name="Sha Z."/>
            <person name="Zhou H."/>
            <person name="Xie M."/>
            <person name="Yu Q."/>
            <person name="Liu Y."/>
            <person name="Xiang H."/>
            <person name="Wang N."/>
            <person name="Wu K."/>
            <person name="Yang C."/>
            <person name="Zhou Q."/>
            <person name="Liao X."/>
            <person name="Yang L."/>
            <person name="Hu Q."/>
            <person name="Zhang J."/>
            <person name="Meng L."/>
            <person name="Jin L."/>
            <person name="Tian Y."/>
            <person name="Lian J."/>
            <person name="Yang J."/>
            <person name="Miao G."/>
            <person name="Liu S."/>
            <person name="Liang Z."/>
            <person name="Yan F."/>
            <person name="Li Y."/>
            <person name="Sun B."/>
            <person name="Zhang H."/>
            <person name="Zhang J."/>
            <person name="Zhu Y."/>
            <person name="Du M."/>
            <person name="Zhao Y."/>
            <person name="Schartl M."/>
            <person name="Tang Q."/>
            <person name="Wang J."/>
        </authorList>
    </citation>
    <scope>NUCLEOTIDE SEQUENCE</scope>
</reference>
<dbReference type="SUPFAM" id="SSF49879">
    <property type="entry name" value="SMAD/FHA domain"/>
    <property type="match status" value="1"/>
</dbReference>
<dbReference type="GO" id="GO:0007165">
    <property type="term" value="P:signal transduction"/>
    <property type="evidence" value="ECO:0007669"/>
    <property type="project" value="InterPro"/>
</dbReference>
<dbReference type="GO" id="GO:0051020">
    <property type="term" value="F:GTPase binding"/>
    <property type="evidence" value="ECO:0007669"/>
    <property type="project" value="TreeGrafter"/>
</dbReference>
<keyword evidence="2" id="KW-0732">Signal</keyword>
<dbReference type="InterPro" id="IPR002710">
    <property type="entry name" value="Dilute_dom"/>
</dbReference>
<dbReference type="SMART" id="SM00314">
    <property type="entry name" value="RA"/>
    <property type="match status" value="1"/>
</dbReference>
<feature type="signal peptide" evidence="2">
    <location>
        <begin position="1"/>
        <end position="19"/>
    </location>
</feature>
<organism evidence="5 6">
    <name type="scientific">Cynoglossus semilaevis</name>
    <name type="common">Tongue sole</name>
    <dbReference type="NCBI Taxonomy" id="244447"/>
    <lineage>
        <taxon>Eukaryota</taxon>
        <taxon>Metazoa</taxon>
        <taxon>Chordata</taxon>
        <taxon>Craniata</taxon>
        <taxon>Vertebrata</taxon>
        <taxon>Euteleostomi</taxon>
        <taxon>Actinopterygii</taxon>
        <taxon>Neopterygii</taxon>
        <taxon>Teleostei</taxon>
        <taxon>Neoteleostei</taxon>
        <taxon>Acanthomorphata</taxon>
        <taxon>Carangaria</taxon>
        <taxon>Pleuronectiformes</taxon>
        <taxon>Pleuronectoidei</taxon>
        <taxon>Cynoglossidae</taxon>
        <taxon>Cynoglossinae</taxon>
        <taxon>Cynoglossus</taxon>
    </lineage>
</organism>
<dbReference type="CDD" id="cd17116">
    <property type="entry name" value="RA_Radil_like"/>
    <property type="match status" value="1"/>
</dbReference>
<reference evidence="5" key="3">
    <citation type="submission" date="2025-09" db="UniProtKB">
        <authorList>
            <consortium name="Ensembl"/>
        </authorList>
    </citation>
    <scope>IDENTIFICATION</scope>
</reference>
<feature type="chain" id="PRO_5018031115" evidence="2">
    <location>
        <begin position="20"/>
        <end position="799"/>
    </location>
</feature>
<sequence length="799" mass="89236">MVKLVSLVFTLDFLPIIRSASSTGSSSTNRSTEGVVIRQPSKNRVKRQTNRFSGVFQRGPASSSAPMALTAGFRSSLSVQTRKDGGRQQKWTFFVGVWSCDTGMCADALVADDPFELSNQITAPGILKIFGTEICEGAHYKSVLATTHSSAKELVKEALDRYGLNKEEAESYVLCDTIGSIGEQRWRTEGFRVVGDNEKPLLLQSLWKPREGLARRFEIQRRSSVEEKTSRDEDTVTAGTGTDHWYREPKHIQSLEVPSEGSEMATENLCPPRPGGEQEGEESEREETESSDDNTTQYSIHPPHDCPYLLLLQGCRPTQDFVIYLLVGTKTLIGRHDDQDDGSKPDILLFANDILPKHCSFHRPDTAGPTVICPRRDAVVTRNGETLRQEVQLGPGDVIGLGQSYLFLFKDPLPDSEMRTWTLDDRTTTDITSVGPNVCSTCADLHSQQTQTRRSPPSLPFLKTPEGHPLSLVYQTEDEGDLLQEVVSAGVRLDDRPPLTAGFLLCMCVQSSSVRLRKSDLRRLLLLIASGVQSTMWVSLSGEFHWVKHQICACSLVTTTFIIVVKRMINRNEKSWNQLEDPLSCIHSARDETMAVLEEVIMLAFQQCVYYITKFLYPILPGLLDCNPFRKSSDHQVTTGEYSRIFSNNGLQVPGELHPDISSQLIGYLFYFINASLINSLMEREPGFYQWSRGVRMRAGLDLILDWAHAAGQGETALEQMHTLSSAVNLLATPRKNLLKTPWKSLRSLHPALSPAQLNHLLTLYSPASPCRHTWTPSVQDEAAAKRTGERPLTSYHHL</sequence>
<evidence type="ECO:0000259" key="4">
    <source>
        <dbReference type="PROSITE" id="PS51126"/>
    </source>
</evidence>
<dbReference type="Pfam" id="PF00498">
    <property type="entry name" value="FHA"/>
    <property type="match status" value="1"/>
</dbReference>
<proteinExistence type="predicted"/>
<dbReference type="PANTHER" id="PTHR16027">
    <property type="entry name" value="DILUTE DOMAIN-CONTAINING PROTEIN YPR089W"/>
    <property type="match status" value="1"/>
</dbReference>
<protein>
    <submittedName>
        <fullName evidence="5">Ras-associating and dilute domain-containing protein-like</fullName>
    </submittedName>
</protein>
<dbReference type="Gene3D" id="3.10.20.90">
    <property type="entry name" value="Phosphatidylinositol 3-kinase Catalytic Subunit, Chain A, domain 1"/>
    <property type="match status" value="1"/>
</dbReference>
<evidence type="ECO:0000259" key="3">
    <source>
        <dbReference type="PROSITE" id="PS50200"/>
    </source>
</evidence>
<dbReference type="GO" id="GO:0035024">
    <property type="term" value="P:negative regulation of Rho protein signal transduction"/>
    <property type="evidence" value="ECO:0007669"/>
    <property type="project" value="TreeGrafter"/>
</dbReference>
<dbReference type="Pfam" id="PF00788">
    <property type="entry name" value="RA"/>
    <property type="match status" value="1"/>
</dbReference>
<dbReference type="Pfam" id="PF01843">
    <property type="entry name" value="DIL"/>
    <property type="match status" value="1"/>
</dbReference>
<accession>A0A3P8UL61</accession>
<dbReference type="PANTHER" id="PTHR16027:SF4">
    <property type="entry name" value="RAS-INTERACTING PROTEIN 1"/>
    <property type="match status" value="1"/>
</dbReference>
<feature type="region of interest" description="Disordered" evidence="1">
    <location>
        <begin position="221"/>
        <end position="300"/>
    </location>
</feature>
<feature type="domain" description="Ras-associating" evidence="3">
    <location>
        <begin position="123"/>
        <end position="224"/>
    </location>
</feature>
<dbReference type="InterPro" id="IPR052072">
    <property type="entry name" value="Vascular_dev_regulator"/>
</dbReference>
<dbReference type="InterPro" id="IPR000159">
    <property type="entry name" value="RA_dom"/>
</dbReference>
<dbReference type="InterPro" id="IPR000253">
    <property type="entry name" value="FHA_dom"/>
</dbReference>